<gene>
    <name evidence="2" type="ORF">SCUD_LOCUS10512</name>
</gene>
<evidence type="ECO:0000313" key="2">
    <source>
        <dbReference type="EMBL" id="VDP40256.1"/>
    </source>
</evidence>
<keyword evidence="3" id="KW-1185">Reference proteome</keyword>
<feature type="transmembrane region" description="Helical" evidence="1">
    <location>
        <begin position="154"/>
        <end position="175"/>
    </location>
</feature>
<evidence type="ECO:0000313" key="4">
    <source>
        <dbReference type="WBParaSite" id="SCUD_0001051201-mRNA-1"/>
    </source>
</evidence>
<feature type="transmembrane region" description="Helical" evidence="1">
    <location>
        <begin position="327"/>
        <end position="347"/>
    </location>
</feature>
<evidence type="ECO:0000313" key="3">
    <source>
        <dbReference type="Proteomes" id="UP000279833"/>
    </source>
</evidence>
<protein>
    <submittedName>
        <fullName evidence="4">KASH domain-containing protein</fullName>
    </submittedName>
</protein>
<reference evidence="4" key="1">
    <citation type="submission" date="2016-06" db="UniProtKB">
        <authorList>
            <consortium name="WormBaseParasite"/>
        </authorList>
    </citation>
    <scope>IDENTIFICATION</scope>
</reference>
<keyword evidence="1" id="KW-0812">Transmembrane</keyword>
<sequence>MPVEYRQNKNYTSTHLSYYELPHSIGRHHMSQNYNQQNASDRLYQIAIQAAVAKAESSKSTNDEIRKFYHDDNKYKLNKTKLNNNVHNHTINNTITTISTTTTIITTTNTATTTTTTPSTNLSSKVKTAHLTPQQWQLLNDYHEHDLFVRTRSWSFCMAVLGVGVTLFGIGSPAWKWIGDSRNPYELGLWTLCLPNNSTCLSIIYHLQNNWSKFTNKINDYIIIFRISSLPFVSLKHKQWSIVRRCSPVVAGDQQLVHTSFVPTGYWSPRAPLVWNPVKAPDIRFSSSHFRKQHLGHEKAVSRTSPGRGYIRVAIFLKFPVFLKTHYIFNPLILGIATITALILYPISAETCIQNLLNLNIFKIKSTDHTSTISISSNNNNKNPASEEDVSLTNIETQFGYTYFLTWIAALFFVNSFICMNLDLLIQSFVRPIPLISNTINNLMPCCGLSTSLSESPVSSKSSHSSCHFNESIYKKQRHECTEQNIEHMVISNGNQNTETNPSGNLHSKRKLIKYQREFVSFDDSITENSQHQPCQVPNILLSDYDKECELINSRNKELCKENSINITDEIVVIPDKILQDSGQDGEWI</sequence>
<dbReference type="WBParaSite" id="SCUD_0001051201-mRNA-1">
    <property type="protein sequence ID" value="SCUD_0001051201-mRNA-1"/>
    <property type="gene ID" value="SCUD_0001051201"/>
</dbReference>
<accession>A0A183K687</accession>
<dbReference type="EMBL" id="UZAK01033826">
    <property type="protein sequence ID" value="VDP40256.1"/>
    <property type="molecule type" value="Genomic_DNA"/>
</dbReference>
<feature type="transmembrane region" description="Helical" evidence="1">
    <location>
        <begin position="404"/>
        <end position="426"/>
    </location>
</feature>
<organism evidence="4">
    <name type="scientific">Schistosoma curassoni</name>
    <dbReference type="NCBI Taxonomy" id="6186"/>
    <lineage>
        <taxon>Eukaryota</taxon>
        <taxon>Metazoa</taxon>
        <taxon>Spiralia</taxon>
        <taxon>Lophotrochozoa</taxon>
        <taxon>Platyhelminthes</taxon>
        <taxon>Trematoda</taxon>
        <taxon>Digenea</taxon>
        <taxon>Strigeidida</taxon>
        <taxon>Schistosomatoidea</taxon>
        <taxon>Schistosomatidae</taxon>
        <taxon>Schistosoma</taxon>
    </lineage>
</organism>
<evidence type="ECO:0000256" key="1">
    <source>
        <dbReference type="SAM" id="Phobius"/>
    </source>
</evidence>
<name>A0A183K687_9TREM</name>
<dbReference type="Proteomes" id="UP000279833">
    <property type="component" value="Unassembled WGS sequence"/>
</dbReference>
<reference evidence="2 3" key="2">
    <citation type="submission" date="2018-11" db="EMBL/GenBank/DDBJ databases">
        <authorList>
            <consortium name="Pathogen Informatics"/>
        </authorList>
    </citation>
    <scope>NUCLEOTIDE SEQUENCE [LARGE SCALE GENOMIC DNA]</scope>
    <source>
        <strain evidence="2">Dakar</strain>
        <strain evidence="3">Dakar, Senegal</strain>
    </source>
</reference>
<keyword evidence="1" id="KW-1133">Transmembrane helix</keyword>
<proteinExistence type="predicted"/>
<feature type="transmembrane region" description="Helical" evidence="1">
    <location>
        <begin position="187"/>
        <end position="207"/>
    </location>
</feature>
<dbReference type="AlphaFoldDB" id="A0A183K687"/>
<keyword evidence="1" id="KW-0472">Membrane</keyword>